<dbReference type="PANTHER" id="PTHR11524:SF16">
    <property type="entry name" value="LARGE RIBOSOMAL SUBUNIT PROTEIN UL30"/>
    <property type="match status" value="1"/>
</dbReference>
<evidence type="ECO:0000313" key="2">
    <source>
        <dbReference type="EMBL" id="PHJ19599.1"/>
    </source>
</evidence>
<dbReference type="PANTHER" id="PTHR11524">
    <property type="entry name" value="60S RIBOSOMAL PROTEIN L7"/>
    <property type="match status" value="1"/>
</dbReference>
<dbReference type="VEuPathDB" id="ToxoDB:CSUI_006571"/>
<evidence type="ECO:0000313" key="3">
    <source>
        <dbReference type="Proteomes" id="UP000221165"/>
    </source>
</evidence>
<dbReference type="GO" id="GO:0000463">
    <property type="term" value="P:maturation of LSU-rRNA from tricistronic rRNA transcript (SSU-rRNA, 5.8S rRNA, LSU-rRNA)"/>
    <property type="evidence" value="ECO:0007669"/>
    <property type="project" value="TreeGrafter"/>
</dbReference>
<dbReference type="EMBL" id="MIGC01003342">
    <property type="protein sequence ID" value="PHJ19599.1"/>
    <property type="molecule type" value="Genomic_DNA"/>
</dbReference>
<proteinExistence type="predicted"/>
<dbReference type="GO" id="GO:0003735">
    <property type="term" value="F:structural constituent of ribosome"/>
    <property type="evidence" value="ECO:0007669"/>
    <property type="project" value="TreeGrafter"/>
</dbReference>
<keyword evidence="3" id="KW-1185">Reference proteome</keyword>
<dbReference type="Gene3D" id="3.30.1390.20">
    <property type="entry name" value="Ribosomal protein L30, ferredoxin-like fold domain"/>
    <property type="match status" value="1"/>
</dbReference>
<dbReference type="AlphaFoldDB" id="A0A2C6KRA8"/>
<dbReference type="GeneID" id="94429938"/>
<feature type="non-terminal residue" evidence="2">
    <location>
        <position position="285"/>
    </location>
</feature>
<feature type="region of interest" description="Disordered" evidence="1">
    <location>
        <begin position="1"/>
        <end position="47"/>
    </location>
</feature>
<gene>
    <name evidence="2" type="ORF">CSUI_006571</name>
</gene>
<dbReference type="InterPro" id="IPR039699">
    <property type="entry name" value="Ribosomal_uL30"/>
</dbReference>
<dbReference type="GO" id="GO:0003723">
    <property type="term" value="F:RNA binding"/>
    <property type="evidence" value="ECO:0007669"/>
    <property type="project" value="TreeGrafter"/>
</dbReference>
<keyword evidence="2" id="KW-0689">Ribosomal protein</keyword>
<dbReference type="Proteomes" id="UP000221165">
    <property type="component" value="Unassembled WGS sequence"/>
</dbReference>
<dbReference type="SUPFAM" id="SSF55129">
    <property type="entry name" value="Ribosomal protein L30p/L7e"/>
    <property type="match status" value="1"/>
</dbReference>
<evidence type="ECO:0000256" key="1">
    <source>
        <dbReference type="SAM" id="MobiDB-lite"/>
    </source>
</evidence>
<protein>
    <submittedName>
        <fullName evidence="2">60s ribosomal protein l7</fullName>
    </submittedName>
</protein>
<sequence>MAKKRPREEEGDGEQHGGRGKRQNIVTAPHLQEEGSARVTLRPRNPGEALKVAETVLRKRSQNLQEKAARAKKIRSLKRNASRREHQQTIKSAQYFVKRARLQSLDNKRVILAKKTPAKKPRSVREKPLILVVRNAREGGNREVQSAFKRLDLRRPFACTIVRNDEESMRQLRILNPFVFFGYPTYATLRRLFLARGRLKMRAERPRSHEEGEDEEEKDTTTTTTITTSKEEVHSRKREKVEVVDLSDNLTVEKCLGCYGLFCIEDLIHHLWTQGTHFDQIKSHL</sequence>
<organism evidence="2 3">
    <name type="scientific">Cystoisospora suis</name>
    <dbReference type="NCBI Taxonomy" id="483139"/>
    <lineage>
        <taxon>Eukaryota</taxon>
        <taxon>Sar</taxon>
        <taxon>Alveolata</taxon>
        <taxon>Apicomplexa</taxon>
        <taxon>Conoidasida</taxon>
        <taxon>Coccidia</taxon>
        <taxon>Eucoccidiorida</taxon>
        <taxon>Eimeriorina</taxon>
        <taxon>Sarcocystidae</taxon>
        <taxon>Cystoisospora</taxon>
    </lineage>
</organism>
<dbReference type="GO" id="GO:0022625">
    <property type="term" value="C:cytosolic large ribosomal subunit"/>
    <property type="evidence" value="ECO:0007669"/>
    <property type="project" value="TreeGrafter"/>
</dbReference>
<dbReference type="OrthoDB" id="28644at2759"/>
<keyword evidence="2" id="KW-0687">Ribonucleoprotein</keyword>
<name>A0A2C6KRA8_9APIC</name>
<reference evidence="2 3" key="1">
    <citation type="journal article" date="2017" name="Int. J. Parasitol.">
        <title>The genome of the protozoan parasite Cystoisospora suis and a reverse vaccinology approach to identify vaccine candidates.</title>
        <authorList>
            <person name="Palmieri N."/>
            <person name="Shrestha A."/>
            <person name="Ruttkowski B."/>
            <person name="Beck T."/>
            <person name="Vogl C."/>
            <person name="Tomley F."/>
            <person name="Blake D.P."/>
            <person name="Joachim A."/>
        </authorList>
    </citation>
    <scope>NUCLEOTIDE SEQUENCE [LARGE SCALE GENOMIC DNA]</scope>
    <source>
        <strain evidence="2 3">Wien I</strain>
    </source>
</reference>
<dbReference type="InterPro" id="IPR036919">
    <property type="entry name" value="Ribo_uL30_ferredoxin-like_sf"/>
</dbReference>
<accession>A0A2C6KRA8</accession>
<dbReference type="RefSeq" id="XP_067921297.1">
    <property type="nucleotide sequence ID" value="XM_068066727.1"/>
</dbReference>
<feature type="region of interest" description="Disordered" evidence="1">
    <location>
        <begin position="203"/>
        <end position="234"/>
    </location>
</feature>
<comment type="caution">
    <text evidence="2">The sequence shown here is derived from an EMBL/GenBank/DDBJ whole genome shotgun (WGS) entry which is preliminary data.</text>
</comment>